<dbReference type="Gene3D" id="2.40.110.10">
    <property type="entry name" value="Butyryl-CoA Dehydrogenase, subunit A, domain 2"/>
    <property type="match status" value="1"/>
</dbReference>
<dbReference type="InterPro" id="IPR037069">
    <property type="entry name" value="AcylCoA_DH/ox_N_sf"/>
</dbReference>
<dbReference type="SUPFAM" id="SSF47203">
    <property type="entry name" value="Acyl-CoA dehydrogenase C-terminal domain-like"/>
    <property type="match status" value="1"/>
</dbReference>
<feature type="domain" description="Acyl-CoA dehydrogenase/oxidase C-terminal" evidence="6">
    <location>
        <begin position="241"/>
        <end position="390"/>
    </location>
</feature>
<evidence type="ECO:0000313" key="10">
    <source>
        <dbReference type="Proteomes" id="UP001519064"/>
    </source>
</evidence>
<dbReference type="RefSeq" id="WP_209238098.1">
    <property type="nucleotide sequence ID" value="NZ_JADKMA010000014.1"/>
</dbReference>
<accession>A0ABS3X7E4</accession>
<keyword evidence="4 5" id="KW-0274">FAD</keyword>
<dbReference type="InterPro" id="IPR006091">
    <property type="entry name" value="Acyl-CoA_Oxase/DH_mid-dom"/>
</dbReference>
<dbReference type="Pfam" id="PF00441">
    <property type="entry name" value="Acyl-CoA_dh_1"/>
    <property type="match status" value="1"/>
</dbReference>
<dbReference type="Proteomes" id="UP001519064">
    <property type="component" value="Unassembled WGS sequence"/>
</dbReference>
<comment type="cofactor">
    <cofactor evidence="1 5">
        <name>FAD</name>
        <dbReference type="ChEBI" id="CHEBI:57692"/>
    </cofactor>
</comment>
<comment type="similarity">
    <text evidence="2 5">Belongs to the acyl-CoA dehydrogenase family.</text>
</comment>
<keyword evidence="3 5" id="KW-0285">Flavoprotein</keyword>
<dbReference type="PROSITE" id="PS00073">
    <property type="entry name" value="ACYL_COA_DH_2"/>
    <property type="match status" value="1"/>
</dbReference>
<evidence type="ECO:0000256" key="4">
    <source>
        <dbReference type="ARBA" id="ARBA00022827"/>
    </source>
</evidence>
<dbReference type="Pfam" id="PF02770">
    <property type="entry name" value="Acyl-CoA_dh_M"/>
    <property type="match status" value="1"/>
</dbReference>
<evidence type="ECO:0000256" key="3">
    <source>
        <dbReference type="ARBA" id="ARBA00022630"/>
    </source>
</evidence>
<gene>
    <name evidence="9" type="ORF">ITI46_04720</name>
</gene>
<evidence type="ECO:0000313" key="9">
    <source>
        <dbReference type="EMBL" id="MBO8191002.1"/>
    </source>
</evidence>
<dbReference type="Pfam" id="PF02771">
    <property type="entry name" value="Acyl-CoA_dh_N"/>
    <property type="match status" value="1"/>
</dbReference>
<evidence type="ECO:0000256" key="5">
    <source>
        <dbReference type="RuleBase" id="RU362125"/>
    </source>
</evidence>
<keyword evidence="10" id="KW-1185">Reference proteome</keyword>
<proteinExistence type="inferred from homology"/>
<dbReference type="PROSITE" id="PS00072">
    <property type="entry name" value="ACYL_COA_DH_1"/>
    <property type="match status" value="1"/>
</dbReference>
<evidence type="ECO:0000259" key="7">
    <source>
        <dbReference type="Pfam" id="PF02770"/>
    </source>
</evidence>
<evidence type="ECO:0000256" key="1">
    <source>
        <dbReference type="ARBA" id="ARBA00001974"/>
    </source>
</evidence>
<dbReference type="PANTHER" id="PTHR43884:SF40">
    <property type="entry name" value="ACYL-COA DEHYDROGENASE"/>
    <property type="match status" value="1"/>
</dbReference>
<organism evidence="9 10">
    <name type="scientific">Streptomyces oryzae</name>
    <dbReference type="NCBI Taxonomy" id="1434886"/>
    <lineage>
        <taxon>Bacteria</taxon>
        <taxon>Bacillati</taxon>
        <taxon>Actinomycetota</taxon>
        <taxon>Actinomycetes</taxon>
        <taxon>Kitasatosporales</taxon>
        <taxon>Streptomycetaceae</taxon>
        <taxon>Streptomyces</taxon>
    </lineage>
</organism>
<dbReference type="EMBL" id="JADKMA010000014">
    <property type="protein sequence ID" value="MBO8191002.1"/>
    <property type="molecule type" value="Genomic_DNA"/>
</dbReference>
<dbReference type="InterPro" id="IPR013786">
    <property type="entry name" value="AcylCoA_DH/ox_N"/>
</dbReference>
<dbReference type="InterPro" id="IPR036250">
    <property type="entry name" value="AcylCo_DH-like_C"/>
</dbReference>
<evidence type="ECO:0000259" key="6">
    <source>
        <dbReference type="Pfam" id="PF00441"/>
    </source>
</evidence>
<keyword evidence="5" id="KW-0560">Oxidoreductase</keyword>
<dbReference type="SUPFAM" id="SSF56645">
    <property type="entry name" value="Acyl-CoA dehydrogenase NM domain-like"/>
    <property type="match status" value="1"/>
</dbReference>
<dbReference type="Gene3D" id="1.20.140.10">
    <property type="entry name" value="Butyryl-CoA Dehydrogenase, subunit A, domain 3"/>
    <property type="match status" value="1"/>
</dbReference>
<dbReference type="InterPro" id="IPR009075">
    <property type="entry name" value="AcylCo_DH/oxidase_C"/>
</dbReference>
<dbReference type="PANTHER" id="PTHR43884">
    <property type="entry name" value="ACYL-COA DEHYDROGENASE"/>
    <property type="match status" value="1"/>
</dbReference>
<dbReference type="PIRSF" id="PIRSF016578">
    <property type="entry name" value="HsaA"/>
    <property type="match status" value="1"/>
</dbReference>
<dbReference type="InterPro" id="IPR046373">
    <property type="entry name" value="Acyl-CoA_Oxase/DH_mid-dom_sf"/>
</dbReference>
<evidence type="ECO:0000256" key="2">
    <source>
        <dbReference type="ARBA" id="ARBA00009347"/>
    </source>
</evidence>
<dbReference type="InterPro" id="IPR006089">
    <property type="entry name" value="Acyl-CoA_DH_CS"/>
</dbReference>
<protein>
    <submittedName>
        <fullName evidence="9">Acyl-CoA dehydrogenase family protein</fullName>
    </submittedName>
</protein>
<reference evidence="9 10" key="1">
    <citation type="submission" date="2020-11" db="EMBL/GenBank/DDBJ databases">
        <title>Streptomyces spirodelae sp. nov., isolated from duckweed.</title>
        <authorList>
            <person name="Saimee Y."/>
            <person name="Duangmal K."/>
        </authorList>
    </citation>
    <scope>NUCLEOTIDE SEQUENCE [LARGE SCALE GENOMIC DNA]</scope>
    <source>
        <strain evidence="9 10">S16-07</strain>
    </source>
</reference>
<dbReference type="InterPro" id="IPR009100">
    <property type="entry name" value="AcylCoA_DH/oxidase_NM_dom_sf"/>
</dbReference>
<name>A0ABS3X7E4_9ACTN</name>
<feature type="domain" description="Acyl-CoA oxidase/dehydrogenase middle" evidence="7">
    <location>
        <begin position="121"/>
        <end position="229"/>
    </location>
</feature>
<comment type="caution">
    <text evidence="9">The sequence shown here is derived from an EMBL/GenBank/DDBJ whole genome shotgun (WGS) entry which is preliminary data.</text>
</comment>
<dbReference type="Gene3D" id="1.10.540.10">
    <property type="entry name" value="Acyl-CoA dehydrogenase/oxidase, N-terminal domain"/>
    <property type="match status" value="1"/>
</dbReference>
<feature type="domain" description="Acyl-CoA dehydrogenase/oxidase N-terminal" evidence="8">
    <location>
        <begin position="6"/>
        <end position="117"/>
    </location>
</feature>
<evidence type="ECO:0000259" key="8">
    <source>
        <dbReference type="Pfam" id="PF02771"/>
    </source>
</evidence>
<sequence length="395" mass="43074">MDFELTDEQRMIAETVGKFVRTELDPHADEVERLDDVPPELARTIREKALGAGLYAANMPEEIGGGGLDAVSMTLVERELGKTSFALQMLVARPSNILQACEGEQRTRYLLPAVRGERHDCLAMTEPGAGSDVRSMRTRAVRESGGDGGACGSDCYVLNGSKHFISHADMADFAIVFAATGTEETARGTKNLITAFLVDLDAPGVEVRRGSGCVSHRGYHQCELTFTDVRLPAGQRLGEEGRGFALMGEWLGASRLQVAATSVGRARRVLDLTLDWAAEREQFGQPVGRFQGVSFPLADLATELEAAELLTLRAAWKQDGGTMTDRDAAMAKLYASEALGRITDQALQTFGGMGLMAELPIERYWRDARVERIWDGTSEIQRHIISRSLLRPLGA</sequence>